<reference evidence="1 2" key="1">
    <citation type="submission" date="2018-11" db="EMBL/GenBank/DDBJ databases">
        <title>Species Designations Belie Phenotypic and Genotypic Heterogeneity in Oral Streptococci.</title>
        <authorList>
            <person name="Velsko I."/>
        </authorList>
    </citation>
    <scope>NUCLEOTIDE SEQUENCE [LARGE SCALE GENOMIC DNA]</scope>
    <source>
        <strain evidence="1 2">BCC26</strain>
    </source>
</reference>
<dbReference type="Proteomes" id="UP000280648">
    <property type="component" value="Unassembled WGS sequence"/>
</dbReference>
<proteinExistence type="predicted"/>
<evidence type="ECO:0000313" key="2">
    <source>
        <dbReference type="Proteomes" id="UP000280648"/>
    </source>
</evidence>
<dbReference type="Pfam" id="PF02810">
    <property type="entry name" value="SEC-C"/>
    <property type="match status" value="1"/>
</dbReference>
<keyword evidence="1" id="KW-0031">Aminopeptidase</keyword>
<keyword evidence="1" id="KW-0378">Hydrolase</keyword>
<sequence>MSLGRNDKCYCGSGKKYKKCHLDLDKLPNRMEKNNLRDKSEENLKNIIVAAEKIRLRENLKNDKCFYKNCSEKPIGSHTIHKSLLKGKLSEGYKVINSPIFKNIDFLGSDDTSLYDEQSFKKSYCLSRFL</sequence>
<evidence type="ECO:0000313" key="1">
    <source>
        <dbReference type="EMBL" id="RSJ65382.1"/>
    </source>
</evidence>
<protein>
    <submittedName>
        <fullName evidence="1">Methionine aminopeptidase</fullName>
    </submittedName>
</protein>
<dbReference type="EMBL" id="RJPI01000003">
    <property type="protein sequence ID" value="RSJ65382.1"/>
    <property type="molecule type" value="Genomic_DNA"/>
</dbReference>
<comment type="caution">
    <text evidence="1">The sequence shown here is derived from an EMBL/GenBank/DDBJ whole genome shotgun (WGS) entry which is preliminary data.</text>
</comment>
<accession>A0A3R9M367</accession>
<gene>
    <name evidence="1" type="ORF">D8803_03240</name>
</gene>
<dbReference type="AlphaFoldDB" id="A0A3R9M367"/>
<dbReference type="RefSeq" id="WP_131200241.1">
    <property type="nucleotide sequence ID" value="NZ_RJPI01000003.1"/>
</dbReference>
<dbReference type="InterPro" id="IPR004027">
    <property type="entry name" value="SEC_C_motif"/>
</dbReference>
<dbReference type="GO" id="GO:0004177">
    <property type="term" value="F:aminopeptidase activity"/>
    <property type="evidence" value="ECO:0007669"/>
    <property type="project" value="UniProtKB-KW"/>
</dbReference>
<dbReference type="SUPFAM" id="SSF103642">
    <property type="entry name" value="Sec-C motif"/>
    <property type="match status" value="1"/>
</dbReference>
<keyword evidence="1" id="KW-0645">Protease</keyword>
<organism evidence="1 2">
    <name type="scientific">Streptococcus oralis</name>
    <dbReference type="NCBI Taxonomy" id="1303"/>
    <lineage>
        <taxon>Bacteria</taxon>
        <taxon>Bacillati</taxon>
        <taxon>Bacillota</taxon>
        <taxon>Bacilli</taxon>
        <taxon>Lactobacillales</taxon>
        <taxon>Streptococcaceae</taxon>
        <taxon>Streptococcus</taxon>
    </lineage>
</organism>
<name>A0A3R9M367_STROR</name>
<dbReference type="Gene3D" id="3.10.450.50">
    <property type="match status" value="1"/>
</dbReference>